<proteinExistence type="predicted"/>
<gene>
    <name evidence="1" type="ORF">DERYTH_LOCUS14801</name>
</gene>
<protein>
    <submittedName>
        <fullName evidence="1">3438_t:CDS:1</fullName>
    </submittedName>
</protein>
<reference evidence="1" key="1">
    <citation type="submission" date="2021-06" db="EMBL/GenBank/DDBJ databases">
        <authorList>
            <person name="Kallberg Y."/>
            <person name="Tangrot J."/>
            <person name="Rosling A."/>
        </authorList>
    </citation>
    <scope>NUCLEOTIDE SEQUENCE</scope>
    <source>
        <strain evidence="1">MA453B</strain>
    </source>
</reference>
<keyword evidence="2" id="KW-1185">Reference proteome</keyword>
<dbReference type="EMBL" id="CAJVPY010011442">
    <property type="protein sequence ID" value="CAG8727058.1"/>
    <property type="molecule type" value="Genomic_DNA"/>
</dbReference>
<dbReference type="AlphaFoldDB" id="A0A9N9I942"/>
<name>A0A9N9I942_9GLOM</name>
<sequence>MTSVIASRLPPEILQDIFKYNVEIKNHHARYKSLFETCLLVNRYWSMNAISIIWEDPLNTCVGKEKSLEKILKVYISNLPKISKSLLKNSENQFEISLKQPTFNYASFLQKLELQGLYEAINRLILHKACYSKSSNKKTTKQRIGLLQELVKLFVSESPKLTYQINMNSIKWDESIQFESLLGIIPYNSTLDRLSCFTSHAPEVYLKISKIFSEINDLQISCVWNDSFNWNDNTALVSLINTLSTSPLKLTLNRCSEPIPQITNSLRYKLNNITSLIIYERGSIPLETFQECTRLKLFRLKLDNFEHYYDDDAKKDADELKDIIKYKSLNNLDEFDLCQLAVNNQHISSVLQNTNNNLKVLKMKWIKSIDPENEELPFKSITENCTMLKELVISLTASTVKYFPTCIRTLTRLQNLTVERYEDDQLLEEDMCIWAEAFGKNIPLSIKVLSLDKNLNLNNEAFDKFLCRCYSRGINNLHLIINRLRIIHLDEKIKETLQNYVQSGTLSSEINS</sequence>
<organism evidence="1 2">
    <name type="scientific">Dentiscutata erythropus</name>
    <dbReference type="NCBI Taxonomy" id="1348616"/>
    <lineage>
        <taxon>Eukaryota</taxon>
        <taxon>Fungi</taxon>
        <taxon>Fungi incertae sedis</taxon>
        <taxon>Mucoromycota</taxon>
        <taxon>Glomeromycotina</taxon>
        <taxon>Glomeromycetes</taxon>
        <taxon>Diversisporales</taxon>
        <taxon>Gigasporaceae</taxon>
        <taxon>Dentiscutata</taxon>
    </lineage>
</organism>
<comment type="caution">
    <text evidence="1">The sequence shown here is derived from an EMBL/GenBank/DDBJ whole genome shotgun (WGS) entry which is preliminary data.</text>
</comment>
<dbReference type="OrthoDB" id="2403216at2759"/>
<accession>A0A9N9I942</accession>
<evidence type="ECO:0000313" key="1">
    <source>
        <dbReference type="EMBL" id="CAG8727058.1"/>
    </source>
</evidence>
<dbReference type="Proteomes" id="UP000789405">
    <property type="component" value="Unassembled WGS sequence"/>
</dbReference>
<evidence type="ECO:0000313" key="2">
    <source>
        <dbReference type="Proteomes" id="UP000789405"/>
    </source>
</evidence>